<evidence type="ECO:0000256" key="1">
    <source>
        <dbReference type="SAM" id="MobiDB-lite"/>
    </source>
</evidence>
<keyword evidence="2" id="KW-0472">Membrane</keyword>
<proteinExistence type="predicted"/>
<keyword evidence="4" id="KW-1185">Reference proteome</keyword>
<evidence type="ECO:0000313" key="4">
    <source>
        <dbReference type="Proteomes" id="UP000289340"/>
    </source>
</evidence>
<feature type="compositionally biased region" description="Polar residues" evidence="1">
    <location>
        <begin position="7"/>
        <end position="19"/>
    </location>
</feature>
<sequence length="123" mass="13811">MRKRVANSLNSRDVCNASTPGFKPTPPKNKRKQQLFFFSFSLWVFLFRFALIRGKALRFDSTQSGLHWCHNRKDEKPTNWGRRTGLLVPFKNRGLASEVGELDVAALGGLASGVGEFPKNASK</sequence>
<evidence type="ECO:0000313" key="3">
    <source>
        <dbReference type="EMBL" id="RZB99819.1"/>
    </source>
</evidence>
<name>A0A445JN12_GLYSO</name>
<feature type="transmembrane region" description="Helical" evidence="2">
    <location>
        <begin position="34"/>
        <end position="51"/>
    </location>
</feature>
<protein>
    <submittedName>
        <fullName evidence="3">Uncharacterized protein</fullName>
    </submittedName>
</protein>
<dbReference type="AlphaFoldDB" id="A0A445JN12"/>
<accession>A0A445JN12</accession>
<evidence type="ECO:0000256" key="2">
    <source>
        <dbReference type="SAM" id="Phobius"/>
    </source>
</evidence>
<dbReference type="Proteomes" id="UP000289340">
    <property type="component" value="Chromosome 8"/>
</dbReference>
<reference evidence="3 4" key="1">
    <citation type="submission" date="2018-09" db="EMBL/GenBank/DDBJ databases">
        <title>A high-quality reference genome of wild soybean provides a powerful tool to mine soybean genomes.</title>
        <authorList>
            <person name="Xie M."/>
            <person name="Chung C.Y.L."/>
            <person name="Li M.-W."/>
            <person name="Wong F.-L."/>
            <person name="Chan T.-F."/>
            <person name="Lam H.-M."/>
        </authorList>
    </citation>
    <scope>NUCLEOTIDE SEQUENCE [LARGE SCALE GENOMIC DNA]</scope>
    <source>
        <strain evidence="4">cv. W05</strain>
        <tissue evidence="3">Hypocotyl of etiolated seedlings</tissue>
    </source>
</reference>
<keyword evidence="2" id="KW-1133">Transmembrane helix</keyword>
<feature type="region of interest" description="Disordered" evidence="1">
    <location>
        <begin position="1"/>
        <end position="29"/>
    </location>
</feature>
<gene>
    <name evidence="3" type="ORF">D0Y65_022288</name>
</gene>
<comment type="caution">
    <text evidence="3">The sequence shown here is derived from an EMBL/GenBank/DDBJ whole genome shotgun (WGS) entry which is preliminary data.</text>
</comment>
<keyword evidence="2" id="KW-0812">Transmembrane</keyword>
<dbReference type="EMBL" id="QZWG01000008">
    <property type="protein sequence ID" value="RZB99819.1"/>
    <property type="molecule type" value="Genomic_DNA"/>
</dbReference>
<organism evidence="3 4">
    <name type="scientific">Glycine soja</name>
    <name type="common">Wild soybean</name>
    <dbReference type="NCBI Taxonomy" id="3848"/>
    <lineage>
        <taxon>Eukaryota</taxon>
        <taxon>Viridiplantae</taxon>
        <taxon>Streptophyta</taxon>
        <taxon>Embryophyta</taxon>
        <taxon>Tracheophyta</taxon>
        <taxon>Spermatophyta</taxon>
        <taxon>Magnoliopsida</taxon>
        <taxon>eudicotyledons</taxon>
        <taxon>Gunneridae</taxon>
        <taxon>Pentapetalae</taxon>
        <taxon>rosids</taxon>
        <taxon>fabids</taxon>
        <taxon>Fabales</taxon>
        <taxon>Fabaceae</taxon>
        <taxon>Papilionoideae</taxon>
        <taxon>50 kb inversion clade</taxon>
        <taxon>NPAAA clade</taxon>
        <taxon>indigoferoid/millettioid clade</taxon>
        <taxon>Phaseoleae</taxon>
        <taxon>Glycine</taxon>
        <taxon>Glycine subgen. Soja</taxon>
    </lineage>
</organism>